<dbReference type="GeneID" id="28989357"/>
<evidence type="ECO:0000259" key="1">
    <source>
        <dbReference type="Pfam" id="PF21678"/>
    </source>
</evidence>
<dbReference type="GO" id="GO:0016020">
    <property type="term" value="C:membrane"/>
    <property type="evidence" value="ECO:0007669"/>
    <property type="project" value="InterPro"/>
</dbReference>
<dbReference type="PANTHER" id="PTHR32085">
    <property type="entry name" value="PROTEIN CSF1"/>
    <property type="match status" value="1"/>
</dbReference>
<evidence type="ECO:0000313" key="3">
    <source>
        <dbReference type="Proteomes" id="UP000077315"/>
    </source>
</evidence>
<dbReference type="Proteomes" id="UP000077315">
    <property type="component" value="Unassembled WGS sequence"/>
</dbReference>
<reference evidence="3" key="1">
    <citation type="submission" date="2015-06" db="EMBL/GenBank/DDBJ databases">
        <title>Expansion of signal transduction pathways in fungi by whole-genome duplication.</title>
        <authorList>
            <consortium name="DOE Joint Genome Institute"/>
            <person name="Corrochano L.M."/>
            <person name="Kuo A."/>
            <person name="Marcet-Houben M."/>
            <person name="Polaino S."/>
            <person name="Salamov A."/>
            <person name="Villalobos J.M."/>
            <person name="Alvarez M.I."/>
            <person name="Avalos J."/>
            <person name="Benito E.P."/>
            <person name="Benoit I."/>
            <person name="Burger G."/>
            <person name="Camino L.P."/>
            <person name="Canovas D."/>
            <person name="Cerda-Olmedo E."/>
            <person name="Cheng J.-F."/>
            <person name="Dominguez A."/>
            <person name="Elias M."/>
            <person name="Eslava A.P."/>
            <person name="Glaser F."/>
            <person name="Grimwood J."/>
            <person name="Gutierrez G."/>
            <person name="Heitman J."/>
            <person name="Henrissat B."/>
            <person name="Iturriaga E.A."/>
            <person name="Lang B.F."/>
            <person name="Lavin J.L."/>
            <person name="Lee S."/>
            <person name="Li W."/>
            <person name="Lindquist E."/>
            <person name="Lopez-Garcia S."/>
            <person name="Luque E.M."/>
            <person name="Marcos A.T."/>
            <person name="Martin J."/>
            <person name="McCluskey K."/>
            <person name="Medina H.R."/>
            <person name="Miralles-Duran A."/>
            <person name="Miyazaki A."/>
            <person name="Munoz-Torres E."/>
            <person name="Oguiza J.A."/>
            <person name="Ohm R."/>
            <person name="Olmedo M."/>
            <person name="Orejas M."/>
            <person name="Ortiz-Castellanos L."/>
            <person name="Pisabarro A.G."/>
            <person name="Rodriguez-Romero J."/>
            <person name="Ruiz-Herrera J."/>
            <person name="Ruiz-Vazquez R."/>
            <person name="Sanz C."/>
            <person name="Schackwitz W."/>
            <person name="Schmutz J."/>
            <person name="Shahriari M."/>
            <person name="Shelest E."/>
            <person name="Silva-Franco F."/>
            <person name="Soanes D."/>
            <person name="Syed K."/>
            <person name="Tagua V.G."/>
            <person name="Talbot N.J."/>
            <person name="Thon M."/>
            <person name="De vries R.P."/>
            <person name="Wiebenga A."/>
            <person name="Yadav J.S."/>
            <person name="Braun E.L."/>
            <person name="Baker S."/>
            <person name="Garre V."/>
            <person name="Horwitz B."/>
            <person name="Torres-Martinez S."/>
            <person name="Idnurm A."/>
            <person name="Herrera-Estrella A."/>
            <person name="Gabaldon T."/>
            <person name="Grigoriev I.V."/>
        </authorList>
    </citation>
    <scope>NUCLEOTIDE SEQUENCE [LARGE SCALE GENOMIC DNA]</scope>
    <source>
        <strain evidence="3">NRRL 1555(-)</strain>
    </source>
</reference>
<dbReference type="PANTHER" id="PTHR32085:SF3">
    <property type="entry name" value="PROTEIN CSF1"/>
    <property type="match status" value="1"/>
</dbReference>
<accession>A0A162NK28</accession>
<proteinExistence type="predicted"/>
<dbReference type="InterPro" id="IPR048636">
    <property type="entry name" value="Csf1_N"/>
</dbReference>
<dbReference type="InParanoid" id="A0A162NK28"/>
<feature type="domain" description="Csf1 N-terminal" evidence="1">
    <location>
        <begin position="19"/>
        <end position="311"/>
    </location>
</feature>
<dbReference type="STRING" id="763407.A0A162NK28"/>
<dbReference type="RefSeq" id="XP_018288444.1">
    <property type="nucleotide sequence ID" value="XM_018428451.1"/>
</dbReference>
<sequence>MNSQKRETPVNNPGGTTYHQEYGKVSNMIECSKMAITYYSDSPGLVPSTLPPPPLINSNDVHFGNGGLPPEWGVRISVWTAMIHYGPWTDRQRSVIQDYFFPSSYRNNVPTPHLLPGQQRAAASFDFHLEFMTEATLRFPTRERSKAYSDDLDIGADGYYTRPYGWLDIKAGADSSVKLIIPYVLGQQGCASTLDINLKDVDVSTSINYASFLQASNFEMKLLMNSPLEWNAHRVWEIKAYTNRPRIFLLRDHIFLFQDMLKDLSSEPLSDILYFIPTTYKFHLDINDPFIYLCVNEHNIISNPNAIDDNSKIYM</sequence>
<name>A0A162NK28_PHYB8</name>
<dbReference type="InterPro" id="IPR029636">
    <property type="entry name" value="Csf1"/>
</dbReference>
<dbReference type="GO" id="GO:0006113">
    <property type="term" value="P:fermentation"/>
    <property type="evidence" value="ECO:0007669"/>
    <property type="project" value="InterPro"/>
</dbReference>
<dbReference type="EMBL" id="KV440988">
    <property type="protein sequence ID" value="OAD70404.1"/>
    <property type="molecule type" value="Genomic_DNA"/>
</dbReference>
<dbReference type="OrthoDB" id="10051416at2759"/>
<protein>
    <recommendedName>
        <fullName evidence="1">Csf1 N-terminal domain-containing protein</fullName>
    </recommendedName>
</protein>
<dbReference type="Pfam" id="PF21678">
    <property type="entry name" value="Csf1_N"/>
    <property type="match status" value="1"/>
</dbReference>
<evidence type="ECO:0000313" key="2">
    <source>
        <dbReference type="EMBL" id="OAD70404.1"/>
    </source>
</evidence>
<dbReference type="VEuPathDB" id="FungiDB:PHYBLDRAFT_115321"/>
<organism evidence="2 3">
    <name type="scientific">Phycomyces blakesleeanus (strain ATCC 8743b / DSM 1359 / FGSC 10004 / NBRC 33097 / NRRL 1555)</name>
    <dbReference type="NCBI Taxonomy" id="763407"/>
    <lineage>
        <taxon>Eukaryota</taxon>
        <taxon>Fungi</taxon>
        <taxon>Fungi incertae sedis</taxon>
        <taxon>Mucoromycota</taxon>
        <taxon>Mucoromycotina</taxon>
        <taxon>Mucoromycetes</taxon>
        <taxon>Mucorales</taxon>
        <taxon>Phycomycetaceae</taxon>
        <taxon>Phycomyces</taxon>
    </lineage>
</organism>
<dbReference type="AlphaFoldDB" id="A0A162NK28"/>
<keyword evidence="3" id="KW-1185">Reference proteome</keyword>
<gene>
    <name evidence="2" type="ORF">PHYBLDRAFT_115321</name>
</gene>